<dbReference type="InterPro" id="IPR011545">
    <property type="entry name" value="DEAD/DEAH_box_helicase_dom"/>
</dbReference>
<evidence type="ECO:0000256" key="5">
    <source>
        <dbReference type="ARBA" id="ARBA00023235"/>
    </source>
</evidence>
<feature type="domain" description="Helicase C-terminal" evidence="9">
    <location>
        <begin position="796"/>
        <end position="962"/>
    </location>
</feature>
<comment type="catalytic activity">
    <reaction evidence="6">
        <text>Couples ATP hydrolysis with the unwinding of duplex DNA by translocating in the 3'-5' direction.</text>
        <dbReference type="EC" id="5.6.2.4"/>
    </reaction>
</comment>
<protein>
    <recommendedName>
        <fullName evidence="7">DNA 3'-5' helicase</fullName>
        <ecNumber evidence="7">5.6.2.4</ecNumber>
    </recommendedName>
</protein>
<dbReference type="GO" id="GO:0005524">
    <property type="term" value="F:ATP binding"/>
    <property type="evidence" value="ECO:0007669"/>
    <property type="project" value="UniProtKB-KW"/>
</dbReference>
<dbReference type="InterPro" id="IPR014001">
    <property type="entry name" value="Helicase_ATP-bd"/>
</dbReference>
<dbReference type="GO" id="GO:0006281">
    <property type="term" value="P:DNA repair"/>
    <property type="evidence" value="ECO:0007669"/>
    <property type="project" value="TreeGrafter"/>
</dbReference>
<dbReference type="GO" id="GO:0043138">
    <property type="term" value="F:3'-5' DNA helicase activity"/>
    <property type="evidence" value="ECO:0007669"/>
    <property type="project" value="UniProtKB-EC"/>
</dbReference>
<dbReference type="STRING" id="44941.A0A397UCS7"/>
<evidence type="ECO:0000259" key="8">
    <source>
        <dbReference type="PROSITE" id="PS51192"/>
    </source>
</evidence>
<dbReference type="Pfam" id="PF00271">
    <property type="entry name" value="Helicase_C"/>
    <property type="match status" value="1"/>
</dbReference>
<name>A0A397UCS7_9GLOM</name>
<keyword evidence="11" id="KW-1185">Reference proteome</keyword>
<organism evidence="10 11">
    <name type="scientific">Gigaspora rosea</name>
    <dbReference type="NCBI Taxonomy" id="44941"/>
    <lineage>
        <taxon>Eukaryota</taxon>
        <taxon>Fungi</taxon>
        <taxon>Fungi incertae sedis</taxon>
        <taxon>Mucoromycota</taxon>
        <taxon>Glomeromycotina</taxon>
        <taxon>Glomeromycetes</taxon>
        <taxon>Diversisporales</taxon>
        <taxon>Gigasporaceae</taxon>
        <taxon>Gigaspora</taxon>
    </lineage>
</organism>
<dbReference type="PANTHER" id="PTHR13710">
    <property type="entry name" value="DNA HELICASE RECQ FAMILY MEMBER"/>
    <property type="match status" value="1"/>
</dbReference>
<evidence type="ECO:0000256" key="4">
    <source>
        <dbReference type="ARBA" id="ARBA00023125"/>
    </source>
</evidence>
<dbReference type="Gene3D" id="3.40.50.300">
    <property type="entry name" value="P-loop containing nucleotide triphosphate hydrolases"/>
    <property type="match status" value="2"/>
</dbReference>
<dbReference type="AlphaFoldDB" id="A0A397UCS7"/>
<proteinExistence type="inferred from homology"/>
<dbReference type="SUPFAM" id="SSF52540">
    <property type="entry name" value="P-loop containing nucleoside triphosphate hydrolases"/>
    <property type="match status" value="1"/>
</dbReference>
<keyword evidence="2" id="KW-0547">Nucleotide-binding</keyword>
<comment type="caution">
    <text evidence="10">The sequence shown here is derived from an EMBL/GenBank/DDBJ whole genome shotgun (WGS) entry which is preliminary data.</text>
</comment>
<keyword evidence="3" id="KW-0067">ATP-binding</keyword>
<accession>A0A397UCS7</accession>
<dbReference type="GO" id="GO:0005694">
    <property type="term" value="C:chromosome"/>
    <property type="evidence" value="ECO:0007669"/>
    <property type="project" value="TreeGrafter"/>
</dbReference>
<dbReference type="Proteomes" id="UP000266673">
    <property type="component" value="Unassembled WGS sequence"/>
</dbReference>
<dbReference type="InterPro" id="IPR001650">
    <property type="entry name" value="Helicase_C-like"/>
</dbReference>
<evidence type="ECO:0000256" key="1">
    <source>
        <dbReference type="ARBA" id="ARBA00005446"/>
    </source>
</evidence>
<gene>
    <name evidence="10" type="ORF">C2G38_2212416</name>
</gene>
<dbReference type="PANTHER" id="PTHR13710:SF105">
    <property type="entry name" value="ATP-DEPENDENT DNA HELICASE Q1"/>
    <property type="match status" value="1"/>
</dbReference>
<dbReference type="SMART" id="SM00487">
    <property type="entry name" value="DEXDc"/>
    <property type="match status" value="1"/>
</dbReference>
<evidence type="ECO:0000256" key="7">
    <source>
        <dbReference type="ARBA" id="ARBA00034808"/>
    </source>
</evidence>
<evidence type="ECO:0000313" key="10">
    <source>
        <dbReference type="EMBL" id="RIB08135.1"/>
    </source>
</evidence>
<dbReference type="SMART" id="SM00490">
    <property type="entry name" value="HELICc"/>
    <property type="match status" value="1"/>
</dbReference>
<evidence type="ECO:0000256" key="2">
    <source>
        <dbReference type="ARBA" id="ARBA00022741"/>
    </source>
</evidence>
<evidence type="ECO:0000256" key="6">
    <source>
        <dbReference type="ARBA" id="ARBA00034617"/>
    </source>
</evidence>
<evidence type="ECO:0000313" key="11">
    <source>
        <dbReference type="Proteomes" id="UP000266673"/>
    </source>
</evidence>
<dbReference type="GO" id="GO:0005737">
    <property type="term" value="C:cytoplasm"/>
    <property type="evidence" value="ECO:0007669"/>
    <property type="project" value="TreeGrafter"/>
</dbReference>
<keyword evidence="5" id="KW-0413">Isomerase</keyword>
<reference evidence="10 11" key="1">
    <citation type="submission" date="2018-06" db="EMBL/GenBank/DDBJ databases">
        <title>Comparative genomics reveals the genomic features of Rhizophagus irregularis, R. cerebriforme, R. diaphanum and Gigaspora rosea, and their symbiotic lifestyle signature.</title>
        <authorList>
            <person name="Morin E."/>
            <person name="San Clemente H."/>
            <person name="Chen E.C.H."/>
            <person name="De La Providencia I."/>
            <person name="Hainaut M."/>
            <person name="Kuo A."/>
            <person name="Kohler A."/>
            <person name="Murat C."/>
            <person name="Tang N."/>
            <person name="Roy S."/>
            <person name="Loubradou J."/>
            <person name="Henrissat B."/>
            <person name="Grigoriev I.V."/>
            <person name="Corradi N."/>
            <person name="Roux C."/>
            <person name="Martin F.M."/>
        </authorList>
    </citation>
    <scope>NUCLEOTIDE SEQUENCE [LARGE SCALE GENOMIC DNA]</scope>
    <source>
        <strain evidence="10 11">DAOM 194757</strain>
    </source>
</reference>
<dbReference type="GO" id="GO:0006310">
    <property type="term" value="P:DNA recombination"/>
    <property type="evidence" value="ECO:0007669"/>
    <property type="project" value="TreeGrafter"/>
</dbReference>
<dbReference type="EMBL" id="QKWP01001547">
    <property type="protein sequence ID" value="RIB08135.1"/>
    <property type="molecule type" value="Genomic_DNA"/>
</dbReference>
<dbReference type="OrthoDB" id="2431622at2759"/>
<dbReference type="GO" id="GO:0003677">
    <property type="term" value="F:DNA binding"/>
    <property type="evidence" value="ECO:0007669"/>
    <property type="project" value="UniProtKB-KW"/>
</dbReference>
<dbReference type="PROSITE" id="PS51194">
    <property type="entry name" value="HELICASE_CTER"/>
    <property type="match status" value="1"/>
</dbReference>
<dbReference type="PROSITE" id="PS51192">
    <property type="entry name" value="HELICASE_ATP_BIND_1"/>
    <property type="match status" value="1"/>
</dbReference>
<sequence>MVLAIFIRWLEVLCIKEYYWSSIYRTLINYVILIYQSFFNKNWANQLVAQNNYRAKISRNNRSVFVHDTAQLSILSSHELIEDAYKDQNLAYIKLQVPKITTEINNLSLVPLIPGYFIFIFFGGVYCSVKLCWSSTKQIILYEWAHEENSYNSDDELQDFQEIIQFLISKENLGSSLFISTELFLTYILNQKCSTCQNENINEKKYNIKVSGLSIKIIITCCRCQVKTFYGNEIPGIEFSNLVAAAGLAGSINHEEWSMMLCLCGVTCQSGKSQYFQKQEKFFDGIKAAAEESANNALCIVCEEIISKKNEILEVGFDCAWSKVREAPQASAKFIYDGTPKGFRHKPIVAFSVVEKPRIYTKNEKKVIINEGNYNESSRQMEHANLINIISKVTPTLYKYNLTLDISVDDNDSYLMQSKVCVNHLSDNHNNFWAEICWKVENSEIHLADPNLIGYSQSSVNALKEFLKRYTKLLQKQSLITTIRTSMNESFNHVKLNYTDKKVDYAKSFLARHGLAVLHNNSGLLEMLEVIRQAGNSSEFSEQNALRAKKITETQKQMEEFDYSKDLIPYGITITENIVNEEFQPSFANLIPDFDGFVICEGSSYIVNPKFYNSNEKQKAVLPTELIDSARESIESFLKGQETLTILPTGAGKTLIFSAASILTNTLVVVFTPLKAIMENQLSKLVKMGIPAATIYAFSDQPLEVQEKIFGKVAAGITKVLWITPEKFIESLRFRRFLHNVFQTRSIQFVIDETHCVLEFGHFRPAWTKLGQIKEEFPLSSILLLTATCSYESVSKLKSILKTLDLKVLRNSLIYKPQLTFRTIPKPLKKKDIIEAIYKILEQCLEGRAIVYSSTPNEYQKTTLRLWHNQELKYIIATNAFGMGVHMPGVRIIIHATFPLSPTNFIQEIGRAGRDGQPCKSIVFYICTDIRELLMIVSKKIESANEPNTDAESNPSEMQAMAEDTKIPECSICDNCKRCIADRIVWYNISEDLLRILDTVDQLVEFANDPTTQLIKFGRHDIVDVFMKANNKNTKEKNLISLWENESDNMKNKTEETFIRTRSMCLHAIDRLCVEELLIQIVEIKPIRLGSSIMIYSSIISGVAREQDKK</sequence>
<keyword evidence="4" id="KW-0238">DNA-binding</keyword>
<dbReference type="EC" id="5.6.2.4" evidence="7"/>
<dbReference type="InterPro" id="IPR027417">
    <property type="entry name" value="P-loop_NTPase"/>
</dbReference>
<comment type="similarity">
    <text evidence="1">Belongs to the helicase family. RecQ subfamily.</text>
</comment>
<evidence type="ECO:0000259" key="9">
    <source>
        <dbReference type="PROSITE" id="PS51194"/>
    </source>
</evidence>
<dbReference type="Pfam" id="PF00270">
    <property type="entry name" value="DEAD"/>
    <property type="match status" value="1"/>
</dbReference>
<dbReference type="GO" id="GO:0009378">
    <property type="term" value="F:four-way junction helicase activity"/>
    <property type="evidence" value="ECO:0007669"/>
    <property type="project" value="TreeGrafter"/>
</dbReference>
<evidence type="ECO:0000256" key="3">
    <source>
        <dbReference type="ARBA" id="ARBA00022840"/>
    </source>
</evidence>
<feature type="domain" description="Helicase ATP-binding" evidence="8">
    <location>
        <begin position="634"/>
        <end position="807"/>
    </location>
</feature>